<dbReference type="InterPro" id="IPR051326">
    <property type="entry name" value="Kynurenine-oxoglutarate_AT"/>
</dbReference>
<dbReference type="RefSeq" id="WP_138251591.1">
    <property type="nucleotide sequence ID" value="NZ_VAVZ01000001.1"/>
</dbReference>
<dbReference type="InterPro" id="IPR015421">
    <property type="entry name" value="PyrdxlP-dep_Trfase_major"/>
</dbReference>
<reference evidence="6 7" key="1">
    <citation type="submission" date="2019-05" db="EMBL/GenBank/DDBJ databases">
        <title>Nesterenkonia sp. GY074 isolated from the Southern Atlantic Ocean.</title>
        <authorList>
            <person name="Zhang G."/>
        </authorList>
    </citation>
    <scope>NUCLEOTIDE SEQUENCE [LARGE SCALE GENOMIC DNA]</scope>
    <source>
        <strain evidence="6 7">GY074</strain>
    </source>
</reference>
<comment type="cofactor">
    <cofactor evidence="1">
        <name>pyridoxal 5'-phosphate</name>
        <dbReference type="ChEBI" id="CHEBI:597326"/>
    </cofactor>
</comment>
<dbReference type="GO" id="GO:0030170">
    <property type="term" value="F:pyridoxal phosphate binding"/>
    <property type="evidence" value="ECO:0007669"/>
    <property type="project" value="InterPro"/>
</dbReference>
<dbReference type="PANTHER" id="PTHR43807:SF20">
    <property type="entry name" value="FI04487P"/>
    <property type="match status" value="1"/>
</dbReference>
<dbReference type="OrthoDB" id="4436468at2"/>
<dbReference type="InterPro" id="IPR015424">
    <property type="entry name" value="PyrdxlP-dep_Trfase"/>
</dbReference>
<evidence type="ECO:0000256" key="4">
    <source>
        <dbReference type="ARBA" id="ARBA00022898"/>
    </source>
</evidence>
<organism evidence="6 7">
    <name type="scientific">Nesterenkonia salmonea</name>
    <dbReference type="NCBI Taxonomy" id="1804987"/>
    <lineage>
        <taxon>Bacteria</taxon>
        <taxon>Bacillati</taxon>
        <taxon>Actinomycetota</taxon>
        <taxon>Actinomycetes</taxon>
        <taxon>Micrococcales</taxon>
        <taxon>Micrococcaceae</taxon>
        <taxon>Nesterenkonia</taxon>
    </lineage>
</organism>
<dbReference type="Gene3D" id="3.40.640.10">
    <property type="entry name" value="Type I PLP-dependent aspartate aminotransferase-like (Major domain)"/>
    <property type="match status" value="1"/>
</dbReference>
<dbReference type="AlphaFoldDB" id="A0A5R9BMZ2"/>
<accession>A0A5R9BMZ2</accession>
<evidence type="ECO:0000256" key="2">
    <source>
        <dbReference type="ARBA" id="ARBA00022576"/>
    </source>
</evidence>
<evidence type="ECO:0000259" key="5">
    <source>
        <dbReference type="Pfam" id="PF00155"/>
    </source>
</evidence>
<keyword evidence="2 6" id="KW-0032">Aminotransferase</keyword>
<dbReference type="SUPFAM" id="SSF53383">
    <property type="entry name" value="PLP-dependent transferases"/>
    <property type="match status" value="1"/>
</dbReference>
<keyword evidence="7" id="KW-1185">Reference proteome</keyword>
<dbReference type="GO" id="GO:0016212">
    <property type="term" value="F:kynurenine-oxoglutarate transaminase activity"/>
    <property type="evidence" value="ECO:0007669"/>
    <property type="project" value="TreeGrafter"/>
</dbReference>
<feature type="domain" description="Aminotransferase class I/classII large" evidence="5">
    <location>
        <begin position="40"/>
        <end position="401"/>
    </location>
</feature>
<sequence>MPSLPWARAAAGANTYDHAAEAVLPTVYERTTAAAMKAEAINLGQGFPDGEGPQWMRAAAAEAITSDAGPTNQYPPGIGLPVLRDAVAAHQEAHYGITLDPAHQVLFTTGATEGIAASILSFAEPSSEVVAFEPWYDSYGAMVALAGAELRTVPLEAPEFRPDIAGLRAAVTERTSMILLNSPHNPTGAVFTAEEMTEIVAIARQAGAVVMSDEVYEHLTFDAAPHTPVLSVPGAEDTAVAVSSVGKSFSLTGWKVGWVTGSASLVNRVRGVKQFLSFTSAPAYQWATAQGLEDDRGFFAENQQQLQGARDMVMSGLTATGLRPFRPAAGYFILADVSAVTDKTAAEFAAELVEHAGVGAIPVSALTLPSTQQEPDNALNYLLRFAFCKDDEVLERALSRLGKWIR</sequence>
<keyword evidence="3 6" id="KW-0808">Transferase</keyword>
<name>A0A5R9BMZ2_9MICC</name>
<dbReference type="InterPro" id="IPR004839">
    <property type="entry name" value="Aminotransferase_I/II_large"/>
</dbReference>
<evidence type="ECO:0000256" key="1">
    <source>
        <dbReference type="ARBA" id="ARBA00001933"/>
    </source>
</evidence>
<protein>
    <submittedName>
        <fullName evidence="6">Aminotransferase class I/II-fold pyridoxal phosphate-dependent enzyme</fullName>
    </submittedName>
</protein>
<dbReference type="PANTHER" id="PTHR43807">
    <property type="entry name" value="FI04487P"/>
    <property type="match status" value="1"/>
</dbReference>
<dbReference type="Gene3D" id="3.90.1150.10">
    <property type="entry name" value="Aspartate Aminotransferase, domain 1"/>
    <property type="match status" value="1"/>
</dbReference>
<evidence type="ECO:0000313" key="6">
    <source>
        <dbReference type="EMBL" id="TLQ01513.1"/>
    </source>
</evidence>
<keyword evidence="4" id="KW-0663">Pyridoxal phosphate</keyword>
<dbReference type="GO" id="GO:0005737">
    <property type="term" value="C:cytoplasm"/>
    <property type="evidence" value="ECO:0007669"/>
    <property type="project" value="TreeGrafter"/>
</dbReference>
<dbReference type="CDD" id="cd00609">
    <property type="entry name" value="AAT_like"/>
    <property type="match status" value="1"/>
</dbReference>
<dbReference type="EMBL" id="VAVZ01000001">
    <property type="protein sequence ID" value="TLQ01513.1"/>
    <property type="molecule type" value="Genomic_DNA"/>
</dbReference>
<dbReference type="InterPro" id="IPR015422">
    <property type="entry name" value="PyrdxlP-dep_Trfase_small"/>
</dbReference>
<dbReference type="Proteomes" id="UP000310458">
    <property type="component" value="Unassembled WGS sequence"/>
</dbReference>
<evidence type="ECO:0000313" key="7">
    <source>
        <dbReference type="Proteomes" id="UP000310458"/>
    </source>
</evidence>
<evidence type="ECO:0000256" key="3">
    <source>
        <dbReference type="ARBA" id="ARBA00022679"/>
    </source>
</evidence>
<proteinExistence type="predicted"/>
<comment type="caution">
    <text evidence="6">The sequence shown here is derived from an EMBL/GenBank/DDBJ whole genome shotgun (WGS) entry which is preliminary data.</text>
</comment>
<gene>
    <name evidence="6" type="ORF">FEF26_00640</name>
</gene>
<dbReference type="Pfam" id="PF00155">
    <property type="entry name" value="Aminotran_1_2"/>
    <property type="match status" value="1"/>
</dbReference>